<evidence type="ECO:0000313" key="1">
    <source>
        <dbReference type="EMBL" id="KAF5093508.1"/>
    </source>
</evidence>
<gene>
    <name evidence="1" type="ORF">D0Z00_004024</name>
</gene>
<evidence type="ECO:0000313" key="2">
    <source>
        <dbReference type="Proteomes" id="UP000744676"/>
    </source>
</evidence>
<keyword evidence="2" id="KW-1185">Reference proteome</keyword>
<dbReference type="Proteomes" id="UP000744676">
    <property type="component" value="Unassembled WGS sequence"/>
</dbReference>
<sequence>MFDLIDQEDVFIGLLIGLAAIYIYFYMLPSGNENRMLLLENQASISNVRHQGETAIYRSLSTPLGRGLINGLSIGNSFNTRPGTLSDIWKVRSKRSKLLAAHPTKLHAVDIDETEHLEAIVSQLGRYFEELRGDSVDTTVSLLVPNCQQALISLFAAALFNIPTTVLPIDKDSLTYVDKHIEAANPFVLIVADESLLDKVNFSKTQIKEVITIRNKSEFRYPTSVRSSLWKTVIKGLGTTHVDLPEVSEAVRPVQATYRHNGVVKVSRFTHQNLAAAVAYQIKALPQAQQWGAEDRVLIFTSQVSLYTIAAQLVALIQGSSVLYLSKMNVNPELLLEATQPTVIVTDDDTTLSLLNQVRDLTLMQTIKLRIDRATLSRGRLPARPVLPCFKSVRLFYTVAQITDNTEQLLHPELFERDEDDEEVKTYLDTYDANTLRSLTGADVIHSLASPLLAGPVASTMVWDYRYSSADDRDKLSNFGPVSATLEAKLRDFGDAGELQAEHNEGELLVRGFVSPTGEEWIETSIVGRFTPDGCLKLINY</sequence>
<proteinExistence type="predicted"/>
<accession>A0ACB6UZM4</accession>
<protein>
    <submittedName>
        <fullName evidence="1">Uncharacterized protein</fullName>
    </submittedName>
</protein>
<dbReference type="EMBL" id="QVQA01000227">
    <property type="protein sequence ID" value="KAF5093508.1"/>
    <property type="molecule type" value="Genomic_DNA"/>
</dbReference>
<reference evidence="1 2" key="1">
    <citation type="journal article" date="2020" name="Front. Microbiol.">
        <title>Phenotypic and Genetic Characterization of the Cheese Ripening Yeast Geotrichum candidum.</title>
        <authorList>
            <person name="Perkins V."/>
            <person name="Vignola S."/>
            <person name="Lessard M.H."/>
            <person name="Plante P.L."/>
            <person name="Corbeil J."/>
            <person name="Dugat-Bony E."/>
            <person name="Frenette M."/>
            <person name="Labrie S."/>
        </authorList>
    </citation>
    <scope>NUCLEOTIDE SEQUENCE [LARGE SCALE GENOMIC DNA]</scope>
    <source>
        <strain evidence="1 2">LMA-1147</strain>
    </source>
</reference>
<comment type="caution">
    <text evidence="1">The sequence shown here is derived from an EMBL/GenBank/DDBJ whole genome shotgun (WGS) entry which is preliminary data.</text>
</comment>
<name>A0ACB6UZM4_9ASCO</name>
<organism evidence="1 2">
    <name type="scientific">Geotrichum galactomycetum</name>
    <dbReference type="NCBI Taxonomy" id="27317"/>
    <lineage>
        <taxon>Eukaryota</taxon>
        <taxon>Fungi</taxon>
        <taxon>Dikarya</taxon>
        <taxon>Ascomycota</taxon>
        <taxon>Saccharomycotina</taxon>
        <taxon>Dipodascomycetes</taxon>
        <taxon>Dipodascales</taxon>
        <taxon>Dipodascaceae</taxon>
        <taxon>Geotrichum</taxon>
    </lineage>
</organism>